<protein>
    <submittedName>
        <fullName evidence="1">Uncharacterized protein</fullName>
    </submittedName>
</protein>
<reference evidence="1" key="1">
    <citation type="journal article" date="2019" name="Environ. Microbiol.">
        <title>Fungal ecological strategies reflected in gene transcription - a case study of two litter decomposers.</title>
        <authorList>
            <person name="Barbi F."/>
            <person name="Kohler A."/>
            <person name="Barry K."/>
            <person name="Baskaran P."/>
            <person name="Daum C."/>
            <person name="Fauchery L."/>
            <person name="Ihrmark K."/>
            <person name="Kuo A."/>
            <person name="LaButti K."/>
            <person name="Lipzen A."/>
            <person name="Morin E."/>
            <person name="Grigoriev I.V."/>
            <person name="Henrissat B."/>
            <person name="Lindahl B."/>
            <person name="Martin F."/>
        </authorList>
    </citation>
    <scope>NUCLEOTIDE SEQUENCE</scope>
    <source>
        <strain evidence="1">JB14</strain>
    </source>
</reference>
<proteinExistence type="predicted"/>
<evidence type="ECO:0000313" key="1">
    <source>
        <dbReference type="EMBL" id="KAE9400473.1"/>
    </source>
</evidence>
<keyword evidence="2" id="KW-1185">Reference proteome</keyword>
<dbReference type="OrthoDB" id="3043436at2759"/>
<dbReference type="Proteomes" id="UP000799118">
    <property type="component" value="Unassembled WGS sequence"/>
</dbReference>
<name>A0A6A4HR87_9AGAR</name>
<evidence type="ECO:0000313" key="2">
    <source>
        <dbReference type="Proteomes" id="UP000799118"/>
    </source>
</evidence>
<gene>
    <name evidence="1" type="ORF">BT96DRAFT_919480</name>
</gene>
<organism evidence="1 2">
    <name type="scientific">Gymnopus androsaceus JB14</name>
    <dbReference type="NCBI Taxonomy" id="1447944"/>
    <lineage>
        <taxon>Eukaryota</taxon>
        <taxon>Fungi</taxon>
        <taxon>Dikarya</taxon>
        <taxon>Basidiomycota</taxon>
        <taxon>Agaricomycotina</taxon>
        <taxon>Agaricomycetes</taxon>
        <taxon>Agaricomycetidae</taxon>
        <taxon>Agaricales</taxon>
        <taxon>Marasmiineae</taxon>
        <taxon>Omphalotaceae</taxon>
        <taxon>Gymnopus</taxon>
    </lineage>
</organism>
<dbReference type="EMBL" id="ML769456">
    <property type="protein sequence ID" value="KAE9400473.1"/>
    <property type="molecule type" value="Genomic_DNA"/>
</dbReference>
<sequence length="448" mass="51941">MLGFLPEAHQVVQYLAHNPEFLERQLQFFRFRDKCAANEIISLSMTSCQFRRISLPFLFAYIAIRREGDLEKLRDRCAANEHFADSIRPARLLLVVNPRKKSTLFRNFFLTFKTFHNSSWMQLVLIRYMMPYNTTPLQPLLGQCSAWMLDSHLALGMQVRQLITSPTVLDGSFGNRNFRGLCELEIIMGASLIVLPWLSEFTNAHPQLQKIRFTNYRREYFKHNDTIEFLLPFLEDLRREELTECMDIKGFSVTRTPNSASPYRHWHWSDRVMYLAHSRFPYISTLTIEHGCTPVDGLITSLSRFSSLQVVSLLHTFTDLHCDCRRPSAVEDVRLKGNCVVETHRPSLGGDEKHGPAATEAAMIWHAARIAKCIPSIEAFYIEEDGFEGLGEYDGYWTIMGWINAHVLRSIEGRDAGGILCFIPPTRHPRFGTPEYRHPKYFQTKFYL</sequence>
<accession>A0A6A4HR87</accession>
<dbReference type="AlphaFoldDB" id="A0A6A4HR87"/>